<proteinExistence type="predicted"/>
<dbReference type="EMBL" id="JAUJYO010000004">
    <property type="protein sequence ID" value="KAK1318412.1"/>
    <property type="molecule type" value="Genomic_DNA"/>
</dbReference>
<reference evidence="1" key="1">
    <citation type="journal article" date="2023" name="Nat. Commun.">
        <title>Diploid and tetraploid genomes of Acorus and the evolution of monocots.</title>
        <authorList>
            <person name="Ma L."/>
            <person name="Liu K.W."/>
            <person name="Li Z."/>
            <person name="Hsiao Y.Y."/>
            <person name="Qi Y."/>
            <person name="Fu T."/>
            <person name="Tang G.D."/>
            <person name="Zhang D."/>
            <person name="Sun W.H."/>
            <person name="Liu D.K."/>
            <person name="Li Y."/>
            <person name="Chen G.Z."/>
            <person name="Liu X.D."/>
            <person name="Liao X.Y."/>
            <person name="Jiang Y.T."/>
            <person name="Yu X."/>
            <person name="Hao Y."/>
            <person name="Huang J."/>
            <person name="Zhao X.W."/>
            <person name="Ke S."/>
            <person name="Chen Y.Y."/>
            <person name="Wu W.L."/>
            <person name="Hsu J.L."/>
            <person name="Lin Y.F."/>
            <person name="Huang M.D."/>
            <person name="Li C.Y."/>
            <person name="Huang L."/>
            <person name="Wang Z.W."/>
            <person name="Zhao X."/>
            <person name="Zhong W.Y."/>
            <person name="Peng D.H."/>
            <person name="Ahmad S."/>
            <person name="Lan S."/>
            <person name="Zhang J.S."/>
            <person name="Tsai W.C."/>
            <person name="Van de Peer Y."/>
            <person name="Liu Z.J."/>
        </authorList>
    </citation>
    <scope>NUCLEOTIDE SEQUENCE</scope>
    <source>
        <strain evidence="1">CP</strain>
    </source>
</reference>
<name>A0AAV9F1J8_ACOCL</name>
<sequence length="78" mass="8692">MDAKMEDPLDYNLEVEKAEGLTEESMEELIHVTQASKEDWRYEDVLRDLETTGKGKKGLPQVSCAASKEVAAPLPKVV</sequence>
<protein>
    <submittedName>
        <fullName evidence="1">Uncharacterized protein</fullName>
    </submittedName>
</protein>
<gene>
    <name evidence="1" type="ORF">QJS10_CPB04g01686</name>
</gene>
<dbReference type="AlphaFoldDB" id="A0AAV9F1J8"/>
<evidence type="ECO:0000313" key="1">
    <source>
        <dbReference type="EMBL" id="KAK1318412.1"/>
    </source>
</evidence>
<keyword evidence="2" id="KW-1185">Reference proteome</keyword>
<reference evidence="1" key="2">
    <citation type="submission" date="2023-06" db="EMBL/GenBank/DDBJ databases">
        <authorList>
            <person name="Ma L."/>
            <person name="Liu K.-W."/>
            <person name="Li Z."/>
            <person name="Hsiao Y.-Y."/>
            <person name="Qi Y."/>
            <person name="Fu T."/>
            <person name="Tang G."/>
            <person name="Zhang D."/>
            <person name="Sun W.-H."/>
            <person name="Liu D.-K."/>
            <person name="Li Y."/>
            <person name="Chen G.-Z."/>
            <person name="Liu X.-D."/>
            <person name="Liao X.-Y."/>
            <person name="Jiang Y.-T."/>
            <person name="Yu X."/>
            <person name="Hao Y."/>
            <person name="Huang J."/>
            <person name="Zhao X.-W."/>
            <person name="Ke S."/>
            <person name="Chen Y.-Y."/>
            <person name="Wu W.-L."/>
            <person name="Hsu J.-L."/>
            <person name="Lin Y.-F."/>
            <person name="Huang M.-D."/>
            <person name="Li C.-Y."/>
            <person name="Huang L."/>
            <person name="Wang Z.-W."/>
            <person name="Zhao X."/>
            <person name="Zhong W.-Y."/>
            <person name="Peng D.-H."/>
            <person name="Ahmad S."/>
            <person name="Lan S."/>
            <person name="Zhang J.-S."/>
            <person name="Tsai W.-C."/>
            <person name="Van De Peer Y."/>
            <person name="Liu Z.-J."/>
        </authorList>
    </citation>
    <scope>NUCLEOTIDE SEQUENCE</scope>
    <source>
        <strain evidence="1">CP</strain>
        <tissue evidence="1">Leaves</tissue>
    </source>
</reference>
<dbReference type="Proteomes" id="UP001180020">
    <property type="component" value="Unassembled WGS sequence"/>
</dbReference>
<evidence type="ECO:0000313" key="2">
    <source>
        <dbReference type="Proteomes" id="UP001180020"/>
    </source>
</evidence>
<accession>A0AAV9F1J8</accession>
<organism evidence="1 2">
    <name type="scientific">Acorus calamus</name>
    <name type="common">Sweet flag</name>
    <dbReference type="NCBI Taxonomy" id="4465"/>
    <lineage>
        <taxon>Eukaryota</taxon>
        <taxon>Viridiplantae</taxon>
        <taxon>Streptophyta</taxon>
        <taxon>Embryophyta</taxon>
        <taxon>Tracheophyta</taxon>
        <taxon>Spermatophyta</taxon>
        <taxon>Magnoliopsida</taxon>
        <taxon>Liliopsida</taxon>
        <taxon>Acoraceae</taxon>
        <taxon>Acorus</taxon>
    </lineage>
</organism>
<comment type="caution">
    <text evidence="1">The sequence shown here is derived from an EMBL/GenBank/DDBJ whole genome shotgun (WGS) entry which is preliminary data.</text>
</comment>